<keyword evidence="3" id="KW-1185">Reference proteome</keyword>
<accession>A0A7W9KP90</accession>
<protein>
    <submittedName>
        <fullName evidence="2">Uncharacterized protein</fullName>
    </submittedName>
</protein>
<sequence>MSEAFYAVTYTVGPLIMALVTIGIGTLVTQIRRVRDRGTKKRSGSERVDRCTETSFYRKGADLMPSMDDLQAESVTLRMPARIWAGIDAGMDNVVSLATVDGDAHAVRVGQAIREAGWAQVPWVDGLWPPMDQIISIRLTRAQWRFAADEARESAIDYESLRDEASAQLCRDALAVIEAADVP</sequence>
<keyword evidence="1" id="KW-0812">Transmembrane</keyword>
<proteinExistence type="predicted"/>
<keyword evidence="1" id="KW-0472">Membrane</keyword>
<dbReference type="Proteomes" id="UP000585638">
    <property type="component" value="Unassembled WGS sequence"/>
</dbReference>
<dbReference type="EMBL" id="JACHIR010000001">
    <property type="protein sequence ID" value="MBB5896201.1"/>
    <property type="molecule type" value="Genomic_DNA"/>
</dbReference>
<name>A0A7W9KP90_9PSEU</name>
<dbReference type="RefSeq" id="WP_184867896.1">
    <property type="nucleotide sequence ID" value="NZ_BAAAWY010000023.1"/>
</dbReference>
<gene>
    <name evidence="2" type="ORF">BJ998_007397</name>
</gene>
<evidence type="ECO:0000256" key="1">
    <source>
        <dbReference type="SAM" id="Phobius"/>
    </source>
</evidence>
<feature type="transmembrane region" description="Helical" evidence="1">
    <location>
        <begin position="12"/>
        <end position="31"/>
    </location>
</feature>
<evidence type="ECO:0000313" key="3">
    <source>
        <dbReference type="Proteomes" id="UP000585638"/>
    </source>
</evidence>
<comment type="caution">
    <text evidence="2">The sequence shown here is derived from an EMBL/GenBank/DDBJ whole genome shotgun (WGS) entry which is preliminary data.</text>
</comment>
<evidence type="ECO:0000313" key="2">
    <source>
        <dbReference type="EMBL" id="MBB5896201.1"/>
    </source>
</evidence>
<reference evidence="2 3" key="1">
    <citation type="submission" date="2020-08" db="EMBL/GenBank/DDBJ databases">
        <title>Sequencing the genomes of 1000 actinobacteria strains.</title>
        <authorList>
            <person name="Klenk H.-P."/>
        </authorList>
    </citation>
    <scope>NUCLEOTIDE SEQUENCE [LARGE SCALE GENOMIC DNA]</scope>
    <source>
        <strain evidence="2 3">DSM 43851</strain>
    </source>
</reference>
<keyword evidence="1" id="KW-1133">Transmembrane helix</keyword>
<dbReference type="AlphaFoldDB" id="A0A7W9KP90"/>
<organism evidence="2 3">
    <name type="scientific">Kutzneria kofuensis</name>
    <dbReference type="NCBI Taxonomy" id="103725"/>
    <lineage>
        <taxon>Bacteria</taxon>
        <taxon>Bacillati</taxon>
        <taxon>Actinomycetota</taxon>
        <taxon>Actinomycetes</taxon>
        <taxon>Pseudonocardiales</taxon>
        <taxon>Pseudonocardiaceae</taxon>
        <taxon>Kutzneria</taxon>
    </lineage>
</organism>